<feature type="transmembrane region" description="Helical" evidence="1">
    <location>
        <begin position="12"/>
        <end position="31"/>
    </location>
</feature>
<reference evidence="3" key="1">
    <citation type="submission" date="2009-11" db="EMBL/GenBank/DDBJ databases">
        <title>The complete chromosome of Xylanimonas cellulosilytica DSM 15894.</title>
        <authorList>
            <consortium name="US DOE Joint Genome Institute (JGI-PGF)"/>
            <person name="Lucas S."/>
            <person name="Copeland A."/>
            <person name="Lapidus A."/>
            <person name="Glavina del Rio T."/>
            <person name="Dalin E."/>
            <person name="Tice H."/>
            <person name="Bruce D."/>
            <person name="Goodwin L."/>
            <person name="Pitluck S."/>
            <person name="Kyrpides N."/>
            <person name="Mavromatis K."/>
            <person name="Ivanova N."/>
            <person name="Mikhailova N."/>
            <person name="Foster B."/>
            <person name="Clum A."/>
            <person name="Brettin T."/>
            <person name="Detter J.C."/>
            <person name="Han C."/>
            <person name="Larimer F."/>
            <person name="Land M."/>
            <person name="Hauser L."/>
            <person name="Markowitz V."/>
            <person name="Cheng J.F."/>
            <person name="Hugenholtz P."/>
            <person name="Woyke T."/>
            <person name="Wu D."/>
            <person name="Gehrich-Schroeter G."/>
            <person name="Schneider S."/>
            <person name="Pukall S.R."/>
            <person name="Klenk H.P."/>
            <person name="Eisen J.A."/>
        </authorList>
    </citation>
    <scope>NUCLEOTIDE SEQUENCE [LARGE SCALE GENOMIC DNA]</scope>
    <source>
        <strain evidence="3">DSM 15894 / CECT 5975 / LMG 20990 / XIL07</strain>
    </source>
</reference>
<evidence type="ECO:0000256" key="1">
    <source>
        <dbReference type="SAM" id="Phobius"/>
    </source>
</evidence>
<evidence type="ECO:0000313" key="2">
    <source>
        <dbReference type="EMBL" id="ACZ29488.1"/>
    </source>
</evidence>
<feature type="transmembrane region" description="Helical" evidence="1">
    <location>
        <begin position="37"/>
        <end position="55"/>
    </location>
</feature>
<dbReference type="eggNOG" id="ENOG5034CBX">
    <property type="taxonomic scope" value="Bacteria"/>
</dbReference>
<dbReference type="AlphaFoldDB" id="D1BVY5"/>
<dbReference type="InterPro" id="IPR025323">
    <property type="entry name" value="DUF4229"/>
</dbReference>
<dbReference type="KEGG" id="xce:Xcel_0449"/>
<accession>D1BVY5</accession>
<keyword evidence="1" id="KW-0812">Transmembrane</keyword>
<protein>
    <recommendedName>
        <fullName evidence="4">DUF4229 domain-containing protein</fullName>
    </recommendedName>
</protein>
<reference evidence="2 3" key="2">
    <citation type="journal article" date="2010" name="Stand. Genomic Sci.">
        <title>Complete genome sequence of Xylanimonas cellulosilytica type strain (XIL07).</title>
        <authorList>
            <person name="Foster B."/>
            <person name="Pukall R."/>
            <person name="Abt B."/>
            <person name="Nolan M."/>
            <person name="Glavina Del Rio T."/>
            <person name="Chen F."/>
            <person name="Lucas S."/>
            <person name="Tice H."/>
            <person name="Pitluck S."/>
            <person name="Cheng J.-F."/>
            <person name="Chertkov O."/>
            <person name="Brettin T."/>
            <person name="Han C."/>
            <person name="Detter J.C."/>
            <person name="Bruce D."/>
            <person name="Goodwin L."/>
            <person name="Ivanova N."/>
            <person name="Mavromatis K."/>
            <person name="Pati A."/>
            <person name="Mikhailova N."/>
            <person name="Chen A."/>
            <person name="Palaniappan K."/>
            <person name="Land M."/>
            <person name="Hauser L."/>
            <person name="Chang Y.-J."/>
            <person name="Jeffries C.D."/>
            <person name="Chain P."/>
            <person name="Rohde M."/>
            <person name="Goeker M."/>
            <person name="Bristow J."/>
            <person name="Eisen J.A."/>
            <person name="Markowitz V."/>
            <person name="Hugenholtz P."/>
            <person name="Kyrpides N.C."/>
            <person name="Klenk H.-P."/>
            <person name="Lapidus A."/>
        </authorList>
    </citation>
    <scope>NUCLEOTIDE SEQUENCE [LARGE SCALE GENOMIC DNA]</scope>
    <source>
        <strain evidence="3">DSM 15894 / CECT 5975 / LMG 20990 / XIL07</strain>
    </source>
</reference>
<evidence type="ECO:0008006" key="4">
    <source>
        <dbReference type="Google" id="ProtNLM"/>
    </source>
</evidence>
<dbReference type="HOGENOM" id="CLU_173930_0_0_11"/>
<organism evidence="2 3">
    <name type="scientific">Xylanimonas cellulosilytica (strain DSM 15894 / JCM 12276 / CECT 5975 / KCTC 9989 / LMG 20990 / NBRC 107835 / XIL07)</name>
    <dbReference type="NCBI Taxonomy" id="446471"/>
    <lineage>
        <taxon>Bacteria</taxon>
        <taxon>Bacillati</taxon>
        <taxon>Actinomycetota</taxon>
        <taxon>Actinomycetes</taxon>
        <taxon>Micrococcales</taxon>
        <taxon>Promicromonosporaceae</taxon>
        <taxon>Xylanimonas</taxon>
    </lineage>
</organism>
<name>D1BVY5_XYLCX</name>
<sequence length="99" mass="10787">MVAAYPGFVPLVVYTLLRLVVLVAAFFVILWAGAQPLVAGVLAVVVASAVSYLFLRRQRDATAVWIAQRVERRKGATPRRGFARTVAEDEAAEDAATER</sequence>
<evidence type="ECO:0000313" key="3">
    <source>
        <dbReference type="Proteomes" id="UP000002255"/>
    </source>
</evidence>
<dbReference type="Pfam" id="PF14012">
    <property type="entry name" value="DUF4229"/>
    <property type="match status" value="1"/>
</dbReference>
<proteinExistence type="predicted"/>
<keyword evidence="1" id="KW-1133">Transmembrane helix</keyword>
<dbReference type="Proteomes" id="UP000002255">
    <property type="component" value="Chromosome"/>
</dbReference>
<dbReference type="EMBL" id="CP001821">
    <property type="protein sequence ID" value="ACZ29488.1"/>
    <property type="molecule type" value="Genomic_DNA"/>
</dbReference>
<keyword evidence="3" id="KW-1185">Reference proteome</keyword>
<gene>
    <name evidence="2" type="ordered locus">Xcel_0449</name>
</gene>
<keyword evidence="1" id="KW-0472">Membrane</keyword>